<dbReference type="RefSeq" id="WP_066285774.1">
    <property type="nucleotide sequence ID" value="NZ_CP016761.1"/>
</dbReference>
<feature type="compositionally biased region" description="Basic and acidic residues" evidence="1">
    <location>
        <begin position="53"/>
        <end position="62"/>
    </location>
</feature>
<feature type="region of interest" description="Disordered" evidence="1">
    <location>
        <begin position="23"/>
        <end position="62"/>
    </location>
</feature>
<feature type="signal peptide" evidence="2">
    <location>
        <begin position="1"/>
        <end position="21"/>
    </location>
</feature>
<feature type="chain" id="PRO_5044555791" description="Lipoprotein" evidence="2">
    <location>
        <begin position="22"/>
        <end position="62"/>
    </location>
</feature>
<dbReference type="PROSITE" id="PS51257">
    <property type="entry name" value="PROKAR_LIPOPROTEIN"/>
    <property type="match status" value="1"/>
</dbReference>
<dbReference type="EMBL" id="MQMF01000004">
    <property type="protein sequence ID" value="OOE10160.1"/>
    <property type="molecule type" value="Genomic_DNA"/>
</dbReference>
<reference evidence="4 6" key="2">
    <citation type="submission" date="2016-11" db="EMBL/GenBank/DDBJ databases">
        <authorList>
            <person name="Jaros S."/>
            <person name="Januszkiewicz K."/>
            <person name="Wedrychowicz H."/>
        </authorList>
    </citation>
    <scope>NUCLEOTIDE SEQUENCE [LARGE SCALE GENOMIC DNA]</scope>
    <source>
        <strain evidence="4 6">Con a/3</strain>
    </source>
</reference>
<organism evidence="3 5">
    <name type="scientific">Fictibacillus arsenicus</name>
    <dbReference type="NCBI Taxonomy" id="255247"/>
    <lineage>
        <taxon>Bacteria</taxon>
        <taxon>Bacillati</taxon>
        <taxon>Bacillota</taxon>
        <taxon>Bacilli</taxon>
        <taxon>Bacillales</taxon>
        <taxon>Fictibacillaceae</taxon>
        <taxon>Fictibacillus</taxon>
    </lineage>
</organism>
<gene>
    <name evidence="3" type="ORF">ABE41_001420</name>
    <name evidence="4" type="ORF">UN64_17355</name>
</gene>
<feature type="compositionally biased region" description="Acidic residues" evidence="1">
    <location>
        <begin position="27"/>
        <end position="52"/>
    </location>
</feature>
<dbReference type="AlphaFoldDB" id="A0A1B1YZQ5"/>
<evidence type="ECO:0000313" key="6">
    <source>
        <dbReference type="Proteomes" id="UP000188597"/>
    </source>
</evidence>
<dbReference type="Proteomes" id="UP000188597">
    <property type="component" value="Unassembled WGS sequence"/>
</dbReference>
<sequence>MKLKKIVLGSLSAVLSLSLLFGCSDPSQDEQEPDPSEEPSEQNDELDQDDDKSEMQEEKKDK</sequence>
<evidence type="ECO:0000256" key="1">
    <source>
        <dbReference type="SAM" id="MobiDB-lite"/>
    </source>
</evidence>
<reference evidence="3 5" key="1">
    <citation type="submission" date="2016-08" db="EMBL/GenBank/DDBJ databases">
        <title>Complete genome sequence of Fictibacillus arsenicus G25-54, a strain with toxicity to nematodes and a potential arsenic-resistance activity.</title>
        <authorList>
            <person name="Zheng Z."/>
        </authorList>
    </citation>
    <scope>NUCLEOTIDE SEQUENCE [LARGE SCALE GENOMIC DNA]</scope>
    <source>
        <strain evidence="3 5">G25-54</strain>
    </source>
</reference>
<keyword evidence="5" id="KW-1185">Reference proteome</keyword>
<evidence type="ECO:0000256" key="2">
    <source>
        <dbReference type="SAM" id="SignalP"/>
    </source>
</evidence>
<evidence type="ECO:0008006" key="7">
    <source>
        <dbReference type="Google" id="ProtNLM"/>
    </source>
</evidence>
<evidence type="ECO:0000313" key="3">
    <source>
        <dbReference type="EMBL" id="ANX10672.1"/>
    </source>
</evidence>
<dbReference type="EMBL" id="CP016761">
    <property type="protein sequence ID" value="ANX10672.1"/>
    <property type="molecule type" value="Genomic_DNA"/>
</dbReference>
<accession>A0A1B1YZQ5</accession>
<proteinExistence type="predicted"/>
<name>A0A1B1YZQ5_9BACL</name>
<dbReference type="KEGG" id="far:ABE41_001420"/>
<dbReference type="Proteomes" id="UP000077412">
    <property type="component" value="Chromosome"/>
</dbReference>
<evidence type="ECO:0000313" key="4">
    <source>
        <dbReference type="EMBL" id="OOE10160.1"/>
    </source>
</evidence>
<keyword evidence="2" id="KW-0732">Signal</keyword>
<protein>
    <recommendedName>
        <fullName evidence="7">Lipoprotein</fullName>
    </recommendedName>
</protein>
<evidence type="ECO:0000313" key="5">
    <source>
        <dbReference type="Proteomes" id="UP000077412"/>
    </source>
</evidence>